<evidence type="ECO:0008006" key="7">
    <source>
        <dbReference type="Google" id="ProtNLM"/>
    </source>
</evidence>
<dbReference type="KEGG" id="cpat:CLPA_c29890"/>
<keyword evidence="2" id="KW-1133">Transmembrane helix</keyword>
<dbReference type="Pfam" id="PF07467">
    <property type="entry name" value="BLIP"/>
    <property type="match status" value="1"/>
</dbReference>
<dbReference type="PATRIC" id="fig|1262449.3.peg.2251"/>
<evidence type="ECO:0000256" key="1">
    <source>
        <dbReference type="ARBA" id="ARBA00022729"/>
    </source>
</evidence>
<evidence type="ECO:0000256" key="2">
    <source>
        <dbReference type="SAM" id="Phobius"/>
    </source>
</evidence>
<feature type="transmembrane region" description="Helical" evidence="2">
    <location>
        <begin position="37"/>
        <end position="55"/>
    </location>
</feature>
<keyword evidence="2" id="KW-0472">Membrane</keyword>
<dbReference type="GeneID" id="93075110"/>
<reference evidence="3 6" key="1">
    <citation type="journal article" date="2015" name="Genome Announc.">
        <title>Complete Genome Sequence of the Nitrogen-Fixing and Solvent-Producing Clostridium pasteurianum DSM 525.</title>
        <authorList>
            <person name="Poehlein A."/>
            <person name="Grosse-Honebrink A."/>
            <person name="Zhang Y."/>
            <person name="Minton N.P."/>
            <person name="Daniel R."/>
        </authorList>
    </citation>
    <scope>NUCLEOTIDE SEQUENCE [LARGE SCALE GENOMIC DNA]</scope>
    <source>
        <strain evidence="3">DSM 525</strain>
        <strain evidence="6">DSM 525 / ATCC 6013</strain>
    </source>
</reference>
<sequence length="234" mass="27241">MNNRTKKCPYCTKDIPIDTKICPRCGMKQKRSFNFSNFRIILSIIPIGISVFFALHNMGVFKGKSENISSNSYNYDNNKNYDNNDKVENRKYTMEKFMEIKMGMTYDKVQKILGEGEEESSSGHFSNEAADYKWENSDETGIYISFLNNKVIDKSQVDLESKNAKVTKNMYDRLKTNMTYSEVKSILGKGELSYESMEEDYSAETYIWTNEDESYLNVNFIDGKLESKKQYDLK</sequence>
<dbReference type="SUPFAM" id="SSF55648">
    <property type="entry name" value="beta-lactamase-inhibitor protein, BLIP"/>
    <property type="match status" value="1"/>
</dbReference>
<keyword evidence="6" id="KW-1185">Reference proteome</keyword>
<reference evidence="4" key="2">
    <citation type="submission" date="2015-10" db="EMBL/GenBank/DDBJ databases">
        <title>Improved Draft Genome Sequence of Clostridium pasteurianum Strain ATCC 6013 (DSM 525) Using a Hybrid Next-Generation Sequencing Approach.</title>
        <authorList>
            <person name="Pyne M.E."/>
            <person name="Utturkar S.M."/>
            <person name="Brown S.D."/>
            <person name="Moo-Young M."/>
            <person name="Chung D.A."/>
            <person name="Chou P.C."/>
        </authorList>
    </citation>
    <scope>NUCLEOTIDE SEQUENCE</scope>
    <source>
        <strain evidence="4">ATCC 6013</strain>
    </source>
</reference>
<evidence type="ECO:0000313" key="3">
    <source>
        <dbReference type="EMBL" id="AJA53043.1"/>
    </source>
</evidence>
<evidence type="ECO:0000313" key="4">
    <source>
        <dbReference type="EMBL" id="KRU10949.1"/>
    </source>
</evidence>
<dbReference type="EMBL" id="CP009268">
    <property type="protein sequence ID" value="AJA53043.1"/>
    <property type="molecule type" value="Genomic_DNA"/>
</dbReference>
<dbReference type="Gene3D" id="3.30.1450.10">
    <property type="match status" value="2"/>
</dbReference>
<evidence type="ECO:0000313" key="6">
    <source>
        <dbReference type="Proteomes" id="UP000030905"/>
    </source>
</evidence>
<name>A0A0H3JB38_CLOPA</name>
<gene>
    <name evidence="3" type="ORF">CLPA_c29890</name>
    <name evidence="4" type="ORF">CP6013_00196</name>
</gene>
<dbReference type="eggNOG" id="ENOG50331PQ">
    <property type="taxonomic scope" value="Bacteria"/>
</dbReference>
<evidence type="ECO:0000313" key="5">
    <source>
        <dbReference type="Proteomes" id="UP000028042"/>
    </source>
</evidence>
<dbReference type="InterPro" id="IPR037873">
    <property type="entry name" value="BamE-like"/>
</dbReference>
<reference evidence="4 5" key="3">
    <citation type="journal article" name="Genome Announc.">
        <title>Improved Draft Genome Sequence of Clostridium pasteurianum Strain ATCC 6013 (DSM 525) Using a Hybrid Next-Generation Sequencing Approach.</title>
        <authorList>
            <person name="Pyne M.E."/>
            <person name="Utturkar S."/>
            <person name="Brown S.D."/>
            <person name="Moo-Young M."/>
            <person name="Chung D.A."/>
            <person name="Chou C.P."/>
        </authorList>
    </citation>
    <scope>NUCLEOTIDE SEQUENCE [LARGE SCALE GENOMIC DNA]</scope>
    <source>
        <strain evidence="4 5">ATCC 6013</strain>
    </source>
</reference>
<dbReference type="InterPro" id="IPR024221">
    <property type="entry name" value="BLIP_dom_sf"/>
</dbReference>
<dbReference type="AlphaFoldDB" id="A0A0H3JB38"/>
<dbReference type="KEGG" id="cpae:CPAST_c29890"/>
<protein>
    <recommendedName>
        <fullName evidence="7">DUF3862 domain-containing protein</fullName>
    </recommendedName>
</protein>
<organism evidence="3 6">
    <name type="scientific">Clostridium pasteurianum DSM 525 = ATCC 6013</name>
    <dbReference type="NCBI Taxonomy" id="1262449"/>
    <lineage>
        <taxon>Bacteria</taxon>
        <taxon>Bacillati</taxon>
        <taxon>Bacillota</taxon>
        <taxon>Clostridia</taxon>
        <taxon>Eubacteriales</taxon>
        <taxon>Clostridiaceae</taxon>
        <taxon>Clostridium</taxon>
    </lineage>
</organism>
<proteinExistence type="predicted"/>
<dbReference type="Proteomes" id="UP000030905">
    <property type="component" value="Chromosome"/>
</dbReference>
<dbReference type="RefSeq" id="WP_003445273.1">
    <property type="nucleotide sequence ID" value="NZ_ANZB01000007.1"/>
</dbReference>
<dbReference type="Proteomes" id="UP000028042">
    <property type="component" value="Unassembled WGS sequence"/>
</dbReference>
<dbReference type="InterPro" id="IPR009099">
    <property type="entry name" value="Beta-lactamas_inhib"/>
</dbReference>
<keyword evidence="2" id="KW-0812">Transmembrane</keyword>
<keyword evidence="1" id="KW-0732">Signal</keyword>
<accession>A0A0H3JB38</accession>
<dbReference type="EMBL" id="JPGY02000001">
    <property type="protein sequence ID" value="KRU10949.1"/>
    <property type="molecule type" value="Genomic_DNA"/>
</dbReference>